<dbReference type="SMART" id="SM00283">
    <property type="entry name" value="MA"/>
    <property type="match status" value="1"/>
</dbReference>
<feature type="domain" description="Methyl-accepting transducer" evidence="9">
    <location>
        <begin position="261"/>
        <end position="497"/>
    </location>
</feature>
<evidence type="ECO:0000256" key="5">
    <source>
        <dbReference type="ARBA" id="ARBA00023224"/>
    </source>
</evidence>
<feature type="transmembrane region" description="Helical" evidence="8">
    <location>
        <begin position="183"/>
        <end position="203"/>
    </location>
</feature>
<dbReference type="GO" id="GO:0004888">
    <property type="term" value="F:transmembrane signaling receptor activity"/>
    <property type="evidence" value="ECO:0007669"/>
    <property type="project" value="InterPro"/>
</dbReference>
<evidence type="ECO:0000256" key="8">
    <source>
        <dbReference type="SAM" id="Phobius"/>
    </source>
</evidence>
<evidence type="ECO:0000256" key="1">
    <source>
        <dbReference type="ARBA" id="ARBA00004141"/>
    </source>
</evidence>
<keyword evidence="2 8" id="KW-0812">Transmembrane</keyword>
<evidence type="ECO:0000259" key="9">
    <source>
        <dbReference type="PROSITE" id="PS50111"/>
    </source>
</evidence>
<evidence type="ECO:0000256" key="6">
    <source>
        <dbReference type="ARBA" id="ARBA00029447"/>
    </source>
</evidence>
<accession>A0A1D2QS07</accession>
<feature type="transmembrane region" description="Helical" evidence="8">
    <location>
        <begin position="12"/>
        <end position="32"/>
    </location>
</feature>
<dbReference type="STRING" id="62101.AB835_04170"/>
<evidence type="ECO:0000256" key="3">
    <source>
        <dbReference type="ARBA" id="ARBA00022989"/>
    </source>
</evidence>
<dbReference type="Gene3D" id="2.40.10.220">
    <property type="entry name" value="predicted glycosyltransferase like domains"/>
    <property type="match status" value="1"/>
</dbReference>
<dbReference type="Pfam" id="PF00672">
    <property type="entry name" value="HAMP"/>
    <property type="match status" value="1"/>
</dbReference>
<evidence type="ECO:0000313" key="11">
    <source>
        <dbReference type="EMBL" id="ODS24366.1"/>
    </source>
</evidence>
<dbReference type="SUPFAM" id="SSF58104">
    <property type="entry name" value="Methyl-accepting chemotaxis protein (MCP) signaling domain"/>
    <property type="match status" value="1"/>
</dbReference>
<evidence type="ECO:0000256" key="4">
    <source>
        <dbReference type="ARBA" id="ARBA00023136"/>
    </source>
</evidence>
<evidence type="ECO:0000256" key="7">
    <source>
        <dbReference type="PROSITE-ProRule" id="PRU00284"/>
    </source>
</evidence>
<dbReference type="SMART" id="SM00304">
    <property type="entry name" value="HAMP"/>
    <property type="match status" value="1"/>
</dbReference>
<dbReference type="EMBL" id="MDLC01000010">
    <property type="protein sequence ID" value="ODS24366.1"/>
    <property type="molecule type" value="Genomic_DNA"/>
</dbReference>
<dbReference type="AlphaFoldDB" id="A0A1D2QS07"/>
<comment type="subcellular location">
    <subcellularLocation>
        <location evidence="1">Membrane</location>
        <topology evidence="1">Multi-pass membrane protein</topology>
    </subcellularLocation>
</comment>
<dbReference type="PROSITE" id="PS50885">
    <property type="entry name" value="HAMP"/>
    <property type="match status" value="1"/>
</dbReference>
<dbReference type="PROSITE" id="PS50111">
    <property type="entry name" value="CHEMOTAXIS_TRANSDUC_2"/>
    <property type="match status" value="1"/>
</dbReference>
<comment type="similarity">
    <text evidence="6">Belongs to the methyl-accepting chemotaxis (MCP) protein family.</text>
</comment>
<dbReference type="GO" id="GO:0035438">
    <property type="term" value="F:cyclic-di-GMP binding"/>
    <property type="evidence" value="ECO:0007669"/>
    <property type="project" value="InterPro"/>
</dbReference>
<sequence>MKVMKKLLVRWQIIAMSAFFILVSIFTTYSVIDTLHQQRLDGQVISIAGRQRMLIQKFAKEIFQQQAAGGLGAKLYEKTDQLFSLSLTALIDGGETFADLAMSEPMTIPAINNSNVLEGLSKVEERWQQERSTLLGLVSGRETSSSEVNIRVDQLVGMMNDVVNLLVKASEQKVKVLINEVKILLVITILIGVVLSYLVIVSVTRPLKELDDLSKDFRAGHLDRVVPDNLMDGSNEITSLARSIESMRDKLERLLGSVQGSSLDMKNTAQQVSYISKTIITGSDEQEKKTERVQESVNALTEIADVINQKIEQSAEYVKKSEDKAKKGVVVARQNINELETAVTGVSQASEMIQNLSESADKMHDIVDSIQNIASQTNLLALNAAIEAARAGEQGRGFAVVADEVRTLASRTSSSTDEITQLIEGFSQRVNESVESMSVLVSQVNTIQGHSQETIVSFEAMNQDVINTAASNQQILDYNSQQSIQVEQLSIQFQDLFTALKTNANKADSTSLVAESLYKAAESLRQVVSNYKVRNMTSGSVMNEGDERREQTRFRSNICAKVFAGTKELNAMVEDISIGGCKIILKDSIKDKKVTLTLRIPCEDRSQFESQKPLQVVASVIREERYGMGEQGFRYLYGLKFSDVENEQKEKLEEVIAYCDDIYNDTD</sequence>
<proteinExistence type="inferred from homology"/>
<dbReference type="InterPro" id="IPR009875">
    <property type="entry name" value="PilZ_domain"/>
</dbReference>
<dbReference type="PRINTS" id="PR00260">
    <property type="entry name" value="CHEMTRNSDUCR"/>
</dbReference>
<dbReference type="GO" id="GO:0016020">
    <property type="term" value="C:membrane"/>
    <property type="evidence" value="ECO:0007669"/>
    <property type="project" value="UniProtKB-SubCell"/>
</dbReference>
<comment type="caution">
    <text evidence="11">The sequence shown here is derived from an EMBL/GenBank/DDBJ whole genome shotgun (WGS) entry which is preliminary data.</text>
</comment>
<name>A0A1D2QS07_9GAMM</name>
<reference evidence="11 12" key="1">
    <citation type="journal article" date="2016" name="Appl. Environ. Microbiol.">
        <title>Lack of Overt Genome Reduction in the Bryostatin-Producing Bryozoan Symbiont "Candidatus Endobugula sertula".</title>
        <authorList>
            <person name="Miller I.J."/>
            <person name="Vanee N."/>
            <person name="Fong S.S."/>
            <person name="Lim-Fong G.E."/>
            <person name="Kwan J.C."/>
        </authorList>
    </citation>
    <scope>NUCLEOTIDE SEQUENCE [LARGE SCALE GENOMIC DNA]</scope>
    <source>
        <strain evidence="11">AB1-4</strain>
    </source>
</reference>
<evidence type="ECO:0000256" key="2">
    <source>
        <dbReference type="ARBA" id="ARBA00022692"/>
    </source>
</evidence>
<dbReference type="CDD" id="cd06225">
    <property type="entry name" value="HAMP"/>
    <property type="match status" value="1"/>
</dbReference>
<dbReference type="InterPro" id="IPR004089">
    <property type="entry name" value="MCPsignal_dom"/>
</dbReference>
<dbReference type="Proteomes" id="UP000242502">
    <property type="component" value="Unassembled WGS sequence"/>
</dbReference>
<dbReference type="InterPro" id="IPR003660">
    <property type="entry name" value="HAMP_dom"/>
</dbReference>
<keyword evidence="5 7" id="KW-0807">Transducer</keyword>
<dbReference type="PANTHER" id="PTHR32089:SF112">
    <property type="entry name" value="LYSOZYME-LIKE PROTEIN-RELATED"/>
    <property type="match status" value="1"/>
</dbReference>
<dbReference type="Pfam" id="PF00015">
    <property type="entry name" value="MCPsignal"/>
    <property type="match status" value="1"/>
</dbReference>
<dbReference type="GO" id="GO:0007165">
    <property type="term" value="P:signal transduction"/>
    <property type="evidence" value="ECO:0007669"/>
    <property type="project" value="UniProtKB-KW"/>
</dbReference>
<keyword evidence="4 8" id="KW-0472">Membrane</keyword>
<feature type="domain" description="HAMP" evidence="10">
    <location>
        <begin position="201"/>
        <end position="256"/>
    </location>
</feature>
<protein>
    <recommendedName>
        <fullName evidence="13">Chemotaxis protein</fullName>
    </recommendedName>
</protein>
<dbReference type="GO" id="GO:0006935">
    <property type="term" value="P:chemotaxis"/>
    <property type="evidence" value="ECO:0007669"/>
    <property type="project" value="InterPro"/>
</dbReference>
<dbReference type="InterPro" id="IPR004090">
    <property type="entry name" value="Chemotax_Me-accpt_rcpt"/>
</dbReference>
<evidence type="ECO:0000259" key="10">
    <source>
        <dbReference type="PROSITE" id="PS50885"/>
    </source>
</evidence>
<dbReference type="Gene3D" id="1.10.287.950">
    <property type="entry name" value="Methyl-accepting chemotaxis protein"/>
    <property type="match status" value="1"/>
</dbReference>
<dbReference type="PANTHER" id="PTHR32089">
    <property type="entry name" value="METHYL-ACCEPTING CHEMOTAXIS PROTEIN MCPB"/>
    <property type="match status" value="1"/>
</dbReference>
<dbReference type="Pfam" id="PF07238">
    <property type="entry name" value="PilZ"/>
    <property type="match status" value="1"/>
</dbReference>
<organism evidence="11 12">
    <name type="scientific">Candidatus Endobugula sertula</name>
    <name type="common">Bugula neritina bacterial symbiont</name>
    <dbReference type="NCBI Taxonomy" id="62101"/>
    <lineage>
        <taxon>Bacteria</taxon>
        <taxon>Pseudomonadati</taxon>
        <taxon>Pseudomonadota</taxon>
        <taxon>Gammaproteobacteria</taxon>
        <taxon>Cellvibrionales</taxon>
        <taxon>Cellvibrionaceae</taxon>
        <taxon>Candidatus Endobugula</taxon>
    </lineage>
</organism>
<evidence type="ECO:0008006" key="13">
    <source>
        <dbReference type="Google" id="ProtNLM"/>
    </source>
</evidence>
<gene>
    <name evidence="11" type="ORF">AB835_04170</name>
</gene>
<dbReference type="Pfam" id="PF13675">
    <property type="entry name" value="PilJ"/>
    <property type="match status" value="1"/>
</dbReference>
<keyword evidence="3 8" id="KW-1133">Transmembrane helix</keyword>
<dbReference type="InterPro" id="IPR029095">
    <property type="entry name" value="NarX-like_N"/>
</dbReference>
<evidence type="ECO:0000313" key="12">
    <source>
        <dbReference type="Proteomes" id="UP000242502"/>
    </source>
</evidence>
<dbReference type="SUPFAM" id="SSF141371">
    <property type="entry name" value="PilZ domain-like"/>
    <property type="match status" value="1"/>
</dbReference>